<organism evidence="1 2">
    <name type="scientific">Zostera marina</name>
    <name type="common">Eelgrass</name>
    <dbReference type="NCBI Taxonomy" id="29655"/>
    <lineage>
        <taxon>Eukaryota</taxon>
        <taxon>Viridiplantae</taxon>
        <taxon>Streptophyta</taxon>
        <taxon>Embryophyta</taxon>
        <taxon>Tracheophyta</taxon>
        <taxon>Spermatophyta</taxon>
        <taxon>Magnoliopsida</taxon>
        <taxon>Liliopsida</taxon>
        <taxon>Zosteraceae</taxon>
        <taxon>Zostera</taxon>
    </lineage>
</organism>
<evidence type="ECO:0000313" key="1">
    <source>
        <dbReference type="EMBL" id="KMZ73497.1"/>
    </source>
</evidence>
<name>A0A0K9PZ30_ZOSMR</name>
<dbReference type="AlphaFoldDB" id="A0A0K9PZ30"/>
<protein>
    <submittedName>
        <fullName evidence="1">Uncharacterized protein</fullName>
    </submittedName>
</protein>
<gene>
    <name evidence="1" type="ORF">ZOSMA_147G00070</name>
</gene>
<sequence length="62" mass="7334">MSKKSFLTLFISHFSFFPPKLSFSISHLSFSPTLSFSPPFRWRRWFRDGRRAPLMYKSKGAS</sequence>
<reference evidence="2" key="1">
    <citation type="journal article" date="2016" name="Nature">
        <title>The genome of the seagrass Zostera marina reveals angiosperm adaptation to the sea.</title>
        <authorList>
            <person name="Olsen J.L."/>
            <person name="Rouze P."/>
            <person name="Verhelst B."/>
            <person name="Lin Y.-C."/>
            <person name="Bayer T."/>
            <person name="Collen J."/>
            <person name="Dattolo E."/>
            <person name="De Paoli E."/>
            <person name="Dittami S."/>
            <person name="Maumus F."/>
            <person name="Michel G."/>
            <person name="Kersting A."/>
            <person name="Lauritano C."/>
            <person name="Lohaus R."/>
            <person name="Toepel M."/>
            <person name="Tonon T."/>
            <person name="Vanneste K."/>
            <person name="Amirebrahimi M."/>
            <person name="Brakel J."/>
            <person name="Bostroem C."/>
            <person name="Chovatia M."/>
            <person name="Grimwood J."/>
            <person name="Jenkins J.W."/>
            <person name="Jueterbock A."/>
            <person name="Mraz A."/>
            <person name="Stam W.T."/>
            <person name="Tice H."/>
            <person name="Bornberg-Bauer E."/>
            <person name="Green P.J."/>
            <person name="Pearson G.A."/>
            <person name="Procaccini G."/>
            <person name="Duarte C.M."/>
            <person name="Schmutz J."/>
            <person name="Reusch T.B.H."/>
            <person name="Van de Peer Y."/>
        </authorList>
    </citation>
    <scope>NUCLEOTIDE SEQUENCE [LARGE SCALE GENOMIC DNA]</scope>
    <source>
        <strain evidence="2">cv. Finnish</strain>
    </source>
</reference>
<dbReference type="Proteomes" id="UP000036987">
    <property type="component" value="Unassembled WGS sequence"/>
</dbReference>
<accession>A0A0K9PZ30</accession>
<comment type="caution">
    <text evidence="1">The sequence shown here is derived from an EMBL/GenBank/DDBJ whole genome shotgun (WGS) entry which is preliminary data.</text>
</comment>
<evidence type="ECO:0000313" key="2">
    <source>
        <dbReference type="Proteomes" id="UP000036987"/>
    </source>
</evidence>
<dbReference type="EMBL" id="LFYR01000574">
    <property type="protein sequence ID" value="KMZ73497.1"/>
    <property type="molecule type" value="Genomic_DNA"/>
</dbReference>
<keyword evidence="2" id="KW-1185">Reference proteome</keyword>
<proteinExistence type="predicted"/>